<dbReference type="GO" id="GO:0000976">
    <property type="term" value="F:transcription cis-regulatory region binding"/>
    <property type="evidence" value="ECO:0007669"/>
    <property type="project" value="TreeGrafter"/>
</dbReference>
<dbReference type="Pfam" id="PF00126">
    <property type="entry name" value="HTH_1"/>
    <property type="match status" value="1"/>
</dbReference>
<dbReference type="Gene3D" id="1.10.10.10">
    <property type="entry name" value="Winged helix-like DNA-binding domain superfamily/Winged helix DNA-binding domain"/>
    <property type="match status" value="1"/>
</dbReference>
<dbReference type="PANTHER" id="PTHR30126">
    <property type="entry name" value="HTH-TYPE TRANSCRIPTIONAL REGULATOR"/>
    <property type="match status" value="1"/>
</dbReference>
<reference evidence="7" key="1">
    <citation type="submission" date="2016-10" db="EMBL/GenBank/DDBJ databases">
        <authorList>
            <person name="Varghese N."/>
            <person name="Submissions S."/>
        </authorList>
    </citation>
    <scope>NUCLEOTIDE SEQUENCE [LARGE SCALE GENOMIC DNA]</scope>
    <source>
        <strain evidence="7">S7</strain>
    </source>
</reference>
<organism evidence="6 7">
    <name type="scientific">Salibacterium halotolerans</name>
    <dbReference type="NCBI Taxonomy" id="1884432"/>
    <lineage>
        <taxon>Bacteria</taxon>
        <taxon>Bacillati</taxon>
        <taxon>Bacillota</taxon>
        <taxon>Bacilli</taxon>
        <taxon>Bacillales</taxon>
        <taxon>Bacillaceae</taxon>
    </lineage>
</organism>
<keyword evidence="4" id="KW-0804">Transcription</keyword>
<dbReference type="SUPFAM" id="SSF53850">
    <property type="entry name" value="Periplasmic binding protein-like II"/>
    <property type="match status" value="1"/>
</dbReference>
<dbReference type="Pfam" id="PF03466">
    <property type="entry name" value="LysR_substrate"/>
    <property type="match status" value="1"/>
</dbReference>
<gene>
    <name evidence="6" type="ORF">SAMN05518683_12229</name>
</gene>
<dbReference type="InterPro" id="IPR036388">
    <property type="entry name" value="WH-like_DNA-bd_sf"/>
</dbReference>
<dbReference type="AlphaFoldDB" id="A0A1I5WT21"/>
<name>A0A1I5WT21_9BACI</name>
<keyword evidence="3 6" id="KW-0238">DNA-binding</keyword>
<feature type="domain" description="HTH lysR-type" evidence="5">
    <location>
        <begin position="1"/>
        <end position="58"/>
    </location>
</feature>
<accession>A0A1I5WT21</accession>
<dbReference type="CDD" id="cd08442">
    <property type="entry name" value="PBP2_YofA_SoxR_like"/>
    <property type="match status" value="1"/>
</dbReference>
<evidence type="ECO:0000259" key="5">
    <source>
        <dbReference type="PROSITE" id="PS50931"/>
    </source>
</evidence>
<sequence>MNTEDFHIFKQAAAWQNITKTAQHLNRTQSNVTARIQHLEHHFQTQLFYRHKQGVTLTPSGKILLPYAERVLHHIQDAETALSDAYQPKGMLAIGSMETTAATRLPELLSSFHSDYPEIELSLKTGSTKQLTEAVLHREIEGAFIGGEWGRPKLDGIEVFREDLIVVGKELNTETLEHPHVIVFQSGCFYRETFEKWLREEGIVPTGMMELNTLDGILGCVKAGLGITLLTKSAVRRAEGLDDLQQMELPFPYSPVPTYFIYHNEAVVTPAFRSFLEYL</sequence>
<evidence type="ECO:0000256" key="2">
    <source>
        <dbReference type="ARBA" id="ARBA00023015"/>
    </source>
</evidence>
<dbReference type="PROSITE" id="PS50931">
    <property type="entry name" value="HTH_LYSR"/>
    <property type="match status" value="1"/>
</dbReference>
<dbReference type="Proteomes" id="UP000198892">
    <property type="component" value="Unassembled WGS sequence"/>
</dbReference>
<dbReference type="RefSeq" id="WP_093338794.1">
    <property type="nucleotide sequence ID" value="NZ_FOXD01000022.1"/>
</dbReference>
<keyword evidence="7" id="KW-1185">Reference proteome</keyword>
<evidence type="ECO:0000256" key="3">
    <source>
        <dbReference type="ARBA" id="ARBA00023125"/>
    </source>
</evidence>
<evidence type="ECO:0000256" key="4">
    <source>
        <dbReference type="ARBA" id="ARBA00023163"/>
    </source>
</evidence>
<protein>
    <submittedName>
        <fullName evidence="6">DNA-binding transcriptional regulator, LysR family</fullName>
    </submittedName>
</protein>
<dbReference type="STRING" id="1884432.SAMN05518683_12229"/>
<dbReference type="GO" id="GO:0003700">
    <property type="term" value="F:DNA-binding transcription factor activity"/>
    <property type="evidence" value="ECO:0007669"/>
    <property type="project" value="InterPro"/>
</dbReference>
<dbReference type="InterPro" id="IPR036390">
    <property type="entry name" value="WH_DNA-bd_sf"/>
</dbReference>
<dbReference type="InterPro" id="IPR005119">
    <property type="entry name" value="LysR_subst-bd"/>
</dbReference>
<proteinExistence type="inferred from homology"/>
<dbReference type="PANTHER" id="PTHR30126:SF40">
    <property type="entry name" value="HTH-TYPE TRANSCRIPTIONAL REGULATOR GLTR"/>
    <property type="match status" value="1"/>
</dbReference>
<keyword evidence="2" id="KW-0805">Transcription regulation</keyword>
<dbReference type="EMBL" id="FOXD01000022">
    <property type="protein sequence ID" value="SFQ22596.1"/>
    <property type="molecule type" value="Genomic_DNA"/>
</dbReference>
<dbReference type="InterPro" id="IPR000847">
    <property type="entry name" value="LysR_HTH_N"/>
</dbReference>
<evidence type="ECO:0000313" key="7">
    <source>
        <dbReference type="Proteomes" id="UP000198892"/>
    </source>
</evidence>
<dbReference type="Gene3D" id="3.40.190.290">
    <property type="match status" value="1"/>
</dbReference>
<evidence type="ECO:0000256" key="1">
    <source>
        <dbReference type="ARBA" id="ARBA00009437"/>
    </source>
</evidence>
<evidence type="ECO:0000313" key="6">
    <source>
        <dbReference type="EMBL" id="SFQ22596.1"/>
    </source>
</evidence>
<comment type="similarity">
    <text evidence="1">Belongs to the LysR transcriptional regulatory family.</text>
</comment>
<dbReference type="SUPFAM" id="SSF46785">
    <property type="entry name" value="Winged helix' DNA-binding domain"/>
    <property type="match status" value="1"/>
</dbReference>
<dbReference type="OrthoDB" id="9803735at2"/>